<dbReference type="InterPro" id="IPR023798">
    <property type="entry name" value="Ribosomal_uS7_dom"/>
</dbReference>
<reference evidence="9" key="2">
    <citation type="submission" date="2012-02" db="EMBL/GenBank/DDBJ databases">
        <authorList>
            <person name="Genoscope - CEA"/>
        </authorList>
    </citation>
    <scope>NUCLEOTIDE SEQUENCE</scope>
</reference>
<dbReference type="SUPFAM" id="SSF47973">
    <property type="entry name" value="Ribosomal protein S7"/>
    <property type="match status" value="1"/>
</dbReference>
<dbReference type="GO" id="GO:0000049">
    <property type="term" value="F:tRNA binding"/>
    <property type="evidence" value="ECO:0007669"/>
    <property type="project" value="UniProtKB-UniRule"/>
</dbReference>
<feature type="domain" description="Small ribosomal subunit protein uS7" evidence="8">
    <location>
        <begin position="1"/>
        <end position="148"/>
    </location>
</feature>
<keyword evidence="6" id="KW-0820">tRNA-binding</keyword>
<dbReference type="GO" id="GO:0019843">
    <property type="term" value="F:rRNA binding"/>
    <property type="evidence" value="ECO:0007669"/>
    <property type="project" value="UniProtKB-UniRule"/>
</dbReference>
<dbReference type="PANTHER" id="PTHR11205">
    <property type="entry name" value="RIBOSOMAL PROTEIN S7"/>
    <property type="match status" value="1"/>
</dbReference>
<comment type="similarity">
    <text evidence="1 6 7">Belongs to the universal ribosomal protein uS7 family.</text>
</comment>
<organism evidence="9">
    <name type="scientific">uncultured Flavobacteriia bacterium</name>
    <dbReference type="NCBI Taxonomy" id="212695"/>
    <lineage>
        <taxon>Bacteria</taxon>
        <taxon>Pseudomonadati</taxon>
        <taxon>Bacteroidota</taxon>
        <taxon>Flavobacteriia</taxon>
        <taxon>environmental samples</taxon>
    </lineage>
</organism>
<dbReference type="Gene3D" id="1.10.455.10">
    <property type="entry name" value="Ribosomal protein S7 domain"/>
    <property type="match status" value="1"/>
</dbReference>
<dbReference type="AlphaFoldDB" id="H6RE11"/>
<comment type="function">
    <text evidence="6">One of the primary rRNA binding proteins, it binds directly to 16S rRNA where it nucleates assembly of the head domain of the 30S subunit. Is located at the subunit interface close to the decoding center, probably blocks exit of the E-site tRNA.</text>
</comment>
<keyword evidence="3 6" id="KW-0694">RNA-binding</keyword>
<evidence type="ECO:0000256" key="4">
    <source>
        <dbReference type="ARBA" id="ARBA00022980"/>
    </source>
</evidence>
<proteinExistence type="inferred from homology"/>
<dbReference type="FunFam" id="1.10.455.10:FF:000001">
    <property type="entry name" value="30S ribosomal protein S7"/>
    <property type="match status" value="1"/>
</dbReference>
<name>H6RE11_9BACT</name>
<dbReference type="CDD" id="cd14869">
    <property type="entry name" value="uS7_Bacteria"/>
    <property type="match status" value="1"/>
</dbReference>
<dbReference type="InterPro" id="IPR005717">
    <property type="entry name" value="Ribosomal_uS7_bac/org-type"/>
</dbReference>
<dbReference type="PIRSF" id="PIRSF002122">
    <property type="entry name" value="RPS7p_RPS7a_RPS5e_RPS7o"/>
    <property type="match status" value="1"/>
</dbReference>
<comment type="subunit">
    <text evidence="6">Part of the 30S ribosomal subunit. Contacts proteins S9 and S11.</text>
</comment>
<protein>
    <recommendedName>
        <fullName evidence="6">Small ribosomal subunit protein uS7</fullName>
    </recommendedName>
</protein>
<evidence type="ECO:0000256" key="2">
    <source>
        <dbReference type="ARBA" id="ARBA00022730"/>
    </source>
</evidence>
<dbReference type="InterPro" id="IPR020606">
    <property type="entry name" value="Ribosomal_uS7_CS"/>
</dbReference>
<evidence type="ECO:0000313" key="9">
    <source>
        <dbReference type="EMBL" id="CCF99272.1"/>
    </source>
</evidence>
<keyword evidence="4 6" id="KW-0689">Ribosomal protein</keyword>
<evidence type="ECO:0000256" key="1">
    <source>
        <dbReference type="ARBA" id="ARBA00007151"/>
    </source>
</evidence>
<dbReference type="GO" id="GO:0003735">
    <property type="term" value="F:structural constituent of ribosome"/>
    <property type="evidence" value="ECO:0007669"/>
    <property type="project" value="InterPro"/>
</dbReference>
<keyword evidence="2 6" id="KW-0699">rRNA-binding</keyword>
<dbReference type="PROSITE" id="PS00052">
    <property type="entry name" value="RIBOSOMAL_S7"/>
    <property type="match status" value="1"/>
</dbReference>
<evidence type="ECO:0000259" key="8">
    <source>
        <dbReference type="Pfam" id="PF00177"/>
    </source>
</evidence>
<gene>
    <name evidence="6 9" type="primary">rpsG</name>
    <name evidence="9" type="ORF">VIS_S3AVA40018</name>
</gene>
<evidence type="ECO:0000256" key="5">
    <source>
        <dbReference type="ARBA" id="ARBA00023274"/>
    </source>
</evidence>
<evidence type="ECO:0000256" key="3">
    <source>
        <dbReference type="ARBA" id="ARBA00022884"/>
    </source>
</evidence>
<dbReference type="HAMAP" id="MF_00480_B">
    <property type="entry name" value="Ribosomal_uS7_B"/>
    <property type="match status" value="1"/>
</dbReference>
<dbReference type="NCBIfam" id="TIGR01029">
    <property type="entry name" value="rpsG_bact"/>
    <property type="match status" value="1"/>
</dbReference>
<dbReference type="EMBL" id="FO117575">
    <property type="protein sequence ID" value="CCF99272.1"/>
    <property type="molecule type" value="Genomic_DNA"/>
</dbReference>
<evidence type="ECO:0000256" key="6">
    <source>
        <dbReference type="HAMAP-Rule" id="MF_00480"/>
    </source>
</evidence>
<dbReference type="InterPro" id="IPR036823">
    <property type="entry name" value="Ribosomal_uS7_dom_sf"/>
</dbReference>
<evidence type="ECO:0000256" key="7">
    <source>
        <dbReference type="RuleBase" id="RU003619"/>
    </source>
</evidence>
<dbReference type="GO" id="GO:0015935">
    <property type="term" value="C:small ribosomal subunit"/>
    <property type="evidence" value="ECO:0007669"/>
    <property type="project" value="InterPro"/>
</dbReference>
<reference evidence="9" key="1">
    <citation type="journal article" date="2012" name="Environ. Microbiol.">
        <title>Genomic content of uncultured Bacteroidetes from contrasting oceanic provinces in the North Atlantic Ocean.</title>
        <authorList>
            <person name="Gomez-Pereira P.R."/>
            <person name="Schuler M."/>
            <person name="Fuchs B.M."/>
            <person name="Bennke C."/>
            <person name="Teeling H."/>
            <person name="Waldmann J."/>
            <person name="Richter M."/>
            <person name="Barbe V."/>
            <person name="Bataille E."/>
            <person name="Glockner F.O."/>
            <person name="Amann R."/>
        </authorList>
    </citation>
    <scope>NUCLEOTIDE SEQUENCE</scope>
</reference>
<dbReference type="GO" id="GO:0006412">
    <property type="term" value="P:translation"/>
    <property type="evidence" value="ECO:0007669"/>
    <property type="project" value="UniProtKB-UniRule"/>
</dbReference>
<sequence length="155" mass="17828">MRKRKPKKRVIQPDPRFGDTMVTQFVNNMMWQGKKSTSFRIFYDAMDKIAERTSEDPHEIWKKGLNNVMPGVEVRSKRVGGATFQIPTEIRPARRQSIGMKWMIKYARARSGKGMAEKLASELIAASKNEGAAVKKREDTHKMAESNRAFAHFRV</sequence>
<keyword evidence="5 6" id="KW-0687">Ribonucleoprotein</keyword>
<dbReference type="Pfam" id="PF00177">
    <property type="entry name" value="Ribosomal_S7"/>
    <property type="match status" value="1"/>
</dbReference>
<dbReference type="InterPro" id="IPR000235">
    <property type="entry name" value="Ribosomal_uS7"/>
</dbReference>
<accession>H6RE11</accession>